<keyword evidence="6" id="KW-1185">Reference proteome</keyword>
<feature type="domain" description="Sushi" evidence="4">
    <location>
        <begin position="437"/>
        <end position="495"/>
    </location>
</feature>
<evidence type="ECO:0000256" key="3">
    <source>
        <dbReference type="PROSITE-ProRule" id="PRU00461"/>
    </source>
</evidence>
<dbReference type="SUPFAM" id="SSF63825">
    <property type="entry name" value="YWTD domain"/>
    <property type="match status" value="1"/>
</dbReference>
<dbReference type="PROSITE" id="PS51120">
    <property type="entry name" value="LDLRB"/>
    <property type="match status" value="1"/>
</dbReference>
<organism evidence="5 6">
    <name type="scientific">Mya arenaria</name>
    <name type="common">Soft-shell clam</name>
    <dbReference type="NCBI Taxonomy" id="6604"/>
    <lineage>
        <taxon>Eukaryota</taxon>
        <taxon>Metazoa</taxon>
        <taxon>Spiralia</taxon>
        <taxon>Lophotrochozoa</taxon>
        <taxon>Mollusca</taxon>
        <taxon>Bivalvia</taxon>
        <taxon>Autobranchia</taxon>
        <taxon>Heteroconchia</taxon>
        <taxon>Euheterodonta</taxon>
        <taxon>Imparidentia</taxon>
        <taxon>Neoheterodontei</taxon>
        <taxon>Myida</taxon>
        <taxon>Myoidea</taxon>
        <taxon>Myidae</taxon>
        <taxon>Mya</taxon>
    </lineage>
</organism>
<dbReference type="InterPro" id="IPR000436">
    <property type="entry name" value="Sushi_SCR_CCP_dom"/>
</dbReference>
<protein>
    <submittedName>
        <fullName evidence="5">LRP6-like protein</fullName>
    </submittedName>
</protein>
<dbReference type="Gene3D" id="2.10.70.10">
    <property type="entry name" value="Complement Module, domain 1"/>
    <property type="match status" value="1"/>
</dbReference>
<dbReference type="CDD" id="cd00033">
    <property type="entry name" value="CCP"/>
    <property type="match status" value="1"/>
</dbReference>
<evidence type="ECO:0000256" key="1">
    <source>
        <dbReference type="ARBA" id="ARBA00023157"/>
    </source>
</evidence>
<evidence type="ECO:0000313" key="6">
    <source>
        <dbReference type="Proteomes" id="UP001164746"/>
    </source>
</evidence>
<feature type="repeat" description="LDL-receptor class B" evidence="3">
    <location>
        <begin position="187"/>
        <end position="229"/>
    </location>
</feature>
<sequence>MVASEDGAFQHMLHSDLNRPWALAVHPKRRYRMLFWSELNSAAVYRSYLDGSEKLYLCDSVRVYTSELDGSNFTTVYARRPRAFTGIALFHDYVVVTDSHFQSGGVHVFDRGQDGRQFQFMGSRYSGYRYGYWYDVTYHHPYVPFLMLVDQRNGALFQINAVQMTYVRIPVQGVQQPFALTYDPVEQMVYWSDLEGSTISRSRLDGSQQEIIVHDPDTYVTDLELDPGSRGLYYVTRARDNVHRFTIGGLHVYHVDTGRGLTILDKSLHDPRGLGLDSENGHVYFTEQGDIWRMDSNGSDPRCIVRGVTSHGVTKAGEFTEVLQSDVDGENVTVLMTLTGLVTSFTVDSHFIYWTNSTNRGIQRARISSPGTIIDVGPARQLFQPADIFANNVARMYDNPCSRLSCQGICLRTPSGPICEERVTMDTLGHALDTDAGHCRIPTIENGDVVGNSHGHVVPNGFTSHVECYPAHHMMTNDVITCRDGEWSRIPKCILGILI</sequence>
<dbReference type="InterPro" id="IPR011042">
    <property type="entry name" value="6-blade_b-propeller_TolB-like"/>
</dbReference>
<dbReference type="SMART" id="SM00032">
    <property type="entry name" value="CCP"/>
    <property type="match status" value="1"/>
</dbReference>
<keyword evidence="1 2" id="KW-1015">Disulfide bond</keyword>
<name>A0ABY7E6K0_MYAAR</name>
<dbReference type="Proteomes" id="UP001164746">
    <property type="component" value="Chromosome 5"/>
</dbReference>
<dbReference type="PROSITE" id="PS50923">
    <property type="entry name" value="SUSHI"/>
    <property type="match status" value="1"/>
</dbReference>
<evidence type="ECO:0000256" key="2">
    <source>
        <dbReference type="PROSITE-ProRule" id="PRU00302"/>
    </source>
</evidence>
<feature type="disulfide bond" evidence="2">
    <location>
        <begin position="439"/>
        <end position="482"/>
    </location>
</feature>
<proteinExistence type="predicted"/>
<dbReference type="InterPro" id="IPR050778">
    <property type="entry name" value="Cueball_EGF_LRP_Nidogen"/>
</dbReference>
<dbReference type="InterPro" id="IPR000033">
    <property type="entry name" value="LDLR_classB_rpt"/>
</dbReference>
<dbReference type="SUPFAM" id="SSF57535">
    <property type="entry name" value="Complement control module/SCR domain"/>
    <property type="match status" value="1"/>
</dbReference>
<feature type="non-terminal residue" evidence="5">
    <location>
        <position position="1"/>
    </location>
</feature>
<reference evidence="5" key="1">
    <citation type="submission" date="2022-11" db="EMBL/GenBank/DDBJ databases">
        <title>Centuries of genome instability and evolution in soft-shell clam transmissible cancer (bioRxiv).</title>
        <authorList>
            <person name="Hart S.F.M."/>
            <person name="Yonemitsu M.A."/>
            <person name="Giersch R.M."/>
            <person name="Beal B.F."/>
            <person name="Arriagada G."/>
            <person name="Davis B.W."/>
            <person name="Ostrander E.A."/>
            <person name="Goff S.P."/>
            <person name="Metzger M.J."/>
        </authorList>
    </citation>
    <scope>NUCLEOTIDE SEQUENCE</scope>
    <source>
        <strain evidence="5">MELC-2E11</strain>
        <tissue evidence="5">Siphon/mantle</tissue>
    </source>
</reference>
<dbReference type="SUPFAM" id="SSF101898">
    <property type="entry name" value="NHL repeat"/>
    <property type="match status" value="1"/>
</dbReference>
<dbReference type="SMART" id="SM00135">
    <property type="entry name" value="LY"/>
    <property type="match status" value="4"/>
</dbReference>
<comment type="caution">
    <text evidence="2">Lacks conserved residue(s) required for the propagation of feature annotation.</text>
</comment>
<dbReference type="EMBL" id="CP111016">
    <property type="protein sequence ID" value="WAR04418.1"/>
    <property type="molecule type" value="Genomic_DNA"/>
</dbReference>
<dbReference type="Gene3D" id="2.120.10.30">
    <property type="entry name" value="TolB, C-terminal domain"/>
    <property type="match status" value="2"/>
</dbReference>
<gene>
    <name evidence="5" type="ORF">MAR_019787</name>
</gene>
<dbReference type="PANTHER" id="PTHR46513:SF44">
    <property type="entry name" value="LDL RECEPTOR RELATED PROTEIN 4"/>
    <property type="match status" value="1"/>
</dbReference>
<dbReference type="PANTHER" id="PTHR46513">
    <property type="entry name" value="VITELLOGENIN RECEPTOR-LIKE PROTEIN-RELATED-RELATED"/>
    <property type="match status" value="1"/>
</dbReference>
<accession>A0ABY7E6K0</accession>
<evidence type="ECO:0000259" key="4">
    <source>
        <dbReference type="PROSITE" id="PS50923"/>
    </source>
</evidence>
<evidence type="ECO:0000313" key="5">
    <source>
        <dbReference type="EMBL" id="WAR04418.1"/>
    </source>
</evidence>
<keyword evidence="2" id="KW-0768">Sushi</keyword>
<dbReference type="InterPro" id="IPR035976">
    <property type="entry name" value="Sushi/SCR/CCP_sf"/>
</dbReference>